<proteinExistence type="inferred from homology"/>
<dbReference type="GO" id="GO:0006817">
    <property type="term" value="P:phosphate ion transport"/>
    <property type="evidence" value="ECO:0007669"/>
    <property type="project" value="UniProtKB-KW"/>
</dbReference>
<dbReference type="Pfam" id="PF12849">
    <property type="entry name" value="PBP_like_2"/>
    <property type="match status" value="1"/>
</dbReference>
<keyword evidence="7 9" id="KW-1133">Transmembrane helix</keyword>
<evidence type="ECO:0000313" key="13">
    <source>
        <dbReference type="Proteomes" id="UP000464214"/>
    </source>
</evidence>
<dbReference type="KEGG" id="nib:GU926_00155"/>
<feature type="transmembrane region" description="Helical" evidence="9">
    <location>
        <begin position="225"/>
        <end position="249"/>
    </location>
</feature>
<dbReference type="GO" id="GO:0005886">
    <property type="term" value="C:plasma membrane"/>
    <property type="evidence" value="ECO:0007669"/>
    <property type="project" value="UniProtKB-SubCell"/>
</dbReference>
<feature type="transmembrane region" description="Helical" evidence="9">
    <location>
        <begin position="310"/>
        <end position="330"/>
    </location>
</feature>
<feature type="transmembrane region" description="Helical" evidence="9">
    <location>
        <begin position="189"/>
        <end position="213"/>
    </location>
</feature>
<keyword evidence="13" id="KW-1185">Reference proteome</keyword>
<dbReference type="GO" id="GO:0005315">
    <property type="term" value="F:phosphate transmembrane transporter activity"/>
    <property type="evidence" value="ECO:0007669"/>
    <property type="project" value="InterPro"/>
</dbReference>
<dbReference type="PANTHER" id="PTHR30425">
    <property type="entry name" value="PHOSPHATE TRANSPORT SYSTEM PERMEASE PROTEIN PST"/>
    <property type="match status" value="1"/>
</dbReference>
<evidence type="ECO:0000256" key="10">
    <source>
        <dbReference type="RuleBase" id="RU363054"/>
    </source>
</evidence>
<evidence type="ECO:0000313" key="12">
    <source>
        <dbReference type="EMBL" id="QHL85937.1"/>
    </source>
</evidence>
<evidence type="ECO:0000256" key="8">
    <source>
        <dbReference type="ARBA" id="ARBA00023136"/>
    </source>
</evidence>
<evidence type="ECO:0000256" key="5">
    <source>
        <dbReference type="ARBA" id="ARBA00022592"/>
    </source>
</evidence>
<evidence type="ECO:0000256" key="7">
    <source>
        <dbReference type="ARBA" id="ARBA00022989"/>
    </source>
</evidence>
<dbReference type="AlphaFoldDB" id="A0A6P1NQL6"/>
<dbReference type="Proteomes" id="UP000464214">
    <property type="component" value="Chromosome"/>
</dbReference>
<dbReference type="Gene3D" id="1.10.3720.10">
    <property type="entry name" value="MetI-like"/>
    <property type="match status" value="1"/>
</dbReference>
<name>A0A6P1NQL6_9BACT</name>
<keyword evidence="8 9" id="KW-0472">Membrane</keyword>
<dbReference type="RefSeq" id="WP_160687853.1">
    <property type="nucleotide sequence ID" value="NZ_CP047897.1"/>
</dbReference>
<dbReference type="InterPro" id="IPR024370">
    <property type="entry name" value="PBP_domain"/>
</dbReference>
<accession>A0A6P1NQL6</accession>
<protein>
    <recommendedName>
        <fullName evidence="10">Phosphate transport system permease protein</fullName>
    </recommendedName>
</protein>
<comment type="similarity">
    <text evidence="2 10">Belongs to the binding-protein-dependent transport system permease family. CysTW subfamily.</text>
</comment>
<evidence type="ECO:0000256" key="2">
    <source>
        <dbReference type="ARBA" id="ARBA00007069"/>
    </source>
</evidence>
<dbReference type="InterPro" id="IPR051124">
    <property type="entry name" value="Phosphate_Transport_Permease"/>
</dbReference>
<comment type="subcellular location">
    <subcellularLocation>
        <location evidence="1 9">Cell membrane</location>
        <topology evidence="1 9">Multi-pass membrane protein</topology>
    </subcellularLocation>
</comment>
<feature type="domain" description="ABC transmembrane type-1" evidence="11">
    <location>
        <begin position="185"/>
        <end position="396"/>
    </location>
</feature>
<keyword evidence="6 9" id="KW-0812">Transmembrane</keyword>
<sequence length="406" mass="43928">MKTTPPVKRNVSRLGEKAIEAVLTLSGTVTSLTVLLIVFFLFKEGLGLFSQTPVSEGSVIAVSAQNPVKELSSAQIKEIFDQEITNWQEVGGPNASIQLFSVDDITDYYSEEEIGKDFEYLPQRLSDLMVREPNLLVYFPEEYLAKDFKGHQIKLKNITLTDFLLGRQWYPTITPAVQMGVLPLILGTLWVSLGAILIALPLGLATAIYMAEIASPRMRNLLKPIIELLAGIPSVVFGFFGLVVIVPMIQNVFGLPVGETALAGSIILGIMALPTIISVSEDAMRTTPRAMKEASLALGANKWQTIYKVIIPYSLSGISTAAILGIGRAIGETMAVLMVTGNASVIPSTFLEPVRTIPATIAAELGEAPQGGIHYQALFALGCILFLMTLVINLTVDYVSAKREAK</sequence>
<evidence type="ECO:0000256" key="9">
    <source>
        <dbReference type="RuleBase" id="RU363032"/>
    </source>
</evidence>
<dbReference type="Gene3D" id="3.40.190.10">
    <property type="entry name" value="Periplasmic binding protein-like II"/>
    <property type="match status" value="1"/>
</dbReference>
<evidence type="ECO:0000259" key="11">
    <source>
        <dbReference type="PROSITE" id="PS50928"/>
    </source>
</evidence>
<evidence type="ECO:0000256" key="4">
    <source>
        <dbReference type="ARBA" id="ARBA00022475"/>
    </source>
</evidence>
<dbReference type="Pfam" id="PF00528">
    <property type="entry name" value="BPD_transp_1"/>
    <property type="match status" value="1"/>
</dbReference>
<dbReference type="InterPro" id="IPR000515">
    <property type="entry name" value="MetI-like"/>
</dbReference>
<evidence type="ECO:0000256" key="1">
    <source>
        <dbReference type="ARBA" id="ARBA00004651"/>
    </source>
</evidence>
<keyword evidence="5 10" id="KW-0592">Phosphate transport</keyword>
<evidence type="ECO:0000256" key="3">
    <source>
        <dbReference type="ARBA" id="ARBA00022448"/>
    </source>
</evidence>
<dbReference type="InterPro" id="IPR011864">
    <property type="entry name" value="Phosphate_PstC"/>
</dbReference>
<dbReference type="CDD" id="cd06261">
    <property type="entry name" value="TM_PBP2"/>
    <property type="match status" value="1"/>
</dbReference>
<evidence type="ECO:0000256" key="6">
    <source>
        <dbReference type="ARBA" id="ARBA00022692"/>
    </source>
</evidence>
<organism evidence="12 13">
    <name type="scientific">Nibribacter ruber</name>
    <dbReference type="NCBI Taxonomy" id="2698458"/>
    <lineage>
        <taxon>Bacteria</taxon>
        <taxon>Pseudomonadati</taxon>
        <taxon>Bacteroidota</taxon>
        <taxon>Cytophagia</taxon>
        <taxon>Cytophagales</taxon>
        <taxon>Hymenobacteraceae</taxon>
        <taxon>Nibribacter</taxon>
    </lineage>
</organism>
<reference evidence="12 13" key="1">
    <citation type="submission" date="2020-01" db="EMBL/GenBank/DDBJ databases">
        <authorList>
            <person name="Kim M."/>
        </authorList>
    </citation>
    <scope>NUCLEOTIDE SEQUENCE [LARGE SCALE GENOMIC DNA]</scope>
    <source>
        <strain evidence="12 13">BT10</strain>
    </source>
</reference>
<feature type="transmembrane region" description="Helical" evidence="9">
    <location>
        <begin position="21"/>
        <end position="42"/>
    </location>
</feature>
<dbReference type="NCBIfam" id="TIGR02138">
    <property type="entry name" value="phosphate_pstC"/>
    <property type="match status" value="1"/>
</dbReference>
<feature type="transmembrane region" description="Helical" evidence="9">
    <location>
        <begin position="261"/>
        <end position="279"/>
    </location>
</feature>
<dbReference type="InterPro" id="IPR035906">
    <property type="entry name" value="MetI-like_sf"/>
</dbReference>
<comment type="function">
    <text evidence="10">Part of the binding-protein-dependent transport system for phosphate; probably responsible for the translocation of the substrate across the membrane.</text>
</comment>
<dbReference type="PROSITE" id="PS50928">
    <property type="entry name" value="ABC_TM1"/>
    <property type="match status" value="1"/>
</dbReference>
<keyword evidence="4 10" id="KW-1003">Cell membrane</keyword>
<gene>
    <name evidence="12" type="primary">pstC</name>
    <name evidence="12" type="ORF">GU926_00155</name>
</gene>
<dbReference type="EMBL" id="CP047897">
    <property type="protein sequence ID" value="QHL85937.1"/>
    <property type="molecule type" value="Genomic_DNA"/>
</dbReference>
<dbReference type="PANTHER" id="PTHR30425:SF1">
    <property type="entry name" value="PHOSPHATE TRANSPORT SYSTEM PERMEASE PROTEIN PSTC"/>
    <property type="match status" value="1"/>
</dbReference>
<dbReference type="SUPFAM" id="SSF161098">
    <property type="entry name" value="MetI-like"/>
    <property type="match status" value="1"/>
</dbReference>
<dbReference type="SUPFAM" id="SSF53850">
    <property type="entry name" value="Periplasmic binding protein-like II"/>
    <property type="match status" value="1"/>
</dbReference>
<feature type="transmembrane region" description="Helical" evidence="9">
    <location>
        <begin position="373"/>
        <end position="396"/>
    </location>
</feature>
<keyword evidence="3 9" id="KW-0813">Transport</keyword>